<dbReference type="Proteomes" id="UP001303046">
    <property type="component" value="Unassembled WGS sequence"/>
</dbReference>
<organism evidence="1 2">
    <name type="scientific">Necator americanus</name>
    <name type="common">Human hookworm</name>
    <dbReference type="NCBI Taxonomy" id="51031"/>
    <lineage>
        <taxon>Eukaryota</taxon>
        <taxon>Metazoa</taxon>
        <taxon>Ecdysozoa</taxon>
        <taxon>Nematoda</taxon>
        <taxon>Chromadorea</taxon>
        <taxon>Rhabditida</taxon>
        <taxon>Rhabditina</taxon>
        <taxon>Rhabditomorpha</taxon>
        <taxon>Strongyloidea</taxon>
        <taxon>Ancylostomatidae</taxon>
        <taxon>Bunostominae</taxon>
        <taxon>Necator</taxon>
    </lineage>
</organism>
<proteinExistence type="predicted"/>
<keyword evidence="2" id="KW-1185">Reference proteome</keyword>
<protein>
    <submittedName>
        <fullName evidence="1">Uncharacterized protein</fullName>
    </submittedName>
</protein>
<evidence type="ECO:0000313" key="1">
    <source>
        <dbReference type="EMBL" id="KAK6766875.1"/>
    </source>
</evidence>
<dbReference type="EMBL" id="JAVFWL010000006">
    <property type="protein sequence ID" value="KAK6766875.1"/>
    <property type="molecule type" value="Genomic_DNA"/>
</dbReference>
<name>A0ABR1EWL7_NECAM</name>
<reference evidence="1 2" key="1">
    <citation type="submission" date="2023-08" db="EMBL/GenBank/DDBJ databases">
        <title>A Necator americanus chromosomal reference genome.</title>
        <authorList>
            <person name="Ilik V."/>
            <person name="Petrzelkova K.J."/>
            <person name="Pardy F."/>
            <person name="Fuh T."/>
            <person name="Niatou-Singa F.S."/>
            <person name="Gouil Q."/>
            <person name="Baker L."/>
            <person name="Ritchie M.E."/>
            <person name="Jex A.R."/>
            <person name="Gazzola D."/>
            <person name="Li H."/>
            <person name="Toshio Fujiwara R."/>
            <person name="Zhan B."/>
            <person name="Aroian R.V."/>
            <person name="Pafco B."/>
            <person name="Schwarz E.M."/>
        </authorList>
    </citation>
    <scope>NUCLEOTIDE SEQUENCE [LARGE SCALE GENOMIC DNA]</scope>
    <source>
        <strain evidence="1 2">Aroian</strain>
        <tissue evidence="1">Whole animal</tissue>
    </source>
</reference>
<comment type="caution">
    <text evidence="1">The sequence shown here is derived from an EMBL/GenBank/DDBJ whole genome shotgun (WGS) entry which is preliminary data.</text>
</comment>
<evidence type="ECO:0000313" key="2">
    <source>
        <dbReference type="Proteomes" id="UP001303046"/>
    </source>
</evidence>
<gene>
    <name evidence="1" type="primary">Necator_chrX.g26423</name>
    <name evidence="1" type="ORF">RB195_026256</name>
</gene>
<sequence length="92" mass="10672">MTVRLLKRRGKHEVRSLNVDNCYRGFDAQPLTNKKLLSKWPPAPVDSEILAGNVWVSTDRCEKYSYFGNIVDEPKHTGQQSICHEKQWKNIT</sequence>
<accession>A0ABR1EWL7</accession>